<feature type="domain" description="NADP-dependent oxidoreductase" evidence="7">
    <location>
        <begin position="32"/>
        <end position="264"/>
    </location>
</feature>
<dbReference type="PANTHER" id="PTHR43827">
    <property type="entry name" value="2,5-DIKETO-D-GLUCONIC ACID REDUCTASE"/>
    <property type="match status" value="1"/>
</dbReference>
<comment type="caution">
    <text evidence="8">The sequence shown here is derived from an EMBL/GenBank/DDBJ whole genome shotgun (WGS) entry which is preliminary data.</text>
</comment>
<dbReference type="Proteomes" id="UP000051645">
    <property type="component" value="Unassembled WGS sequence"/>
</dbReference>
<dbReference type="GO" id="GO:0016616">
    <property type="term" value="F:oxidoreductase activity, acting on the CH-OH group of donors, NAD or NADP as acceptor"/>
    <property type="evidence" value="ECO:0007669"/>
    <property type="project" value="UniProtKB-ARBA"/>
</dbReference>
<reference evidence="10 11" key="1">
    <citation type="journal article" date="2015" name="Genome Announc.">
        <title>Expanding the biotechnology potential of lactobacilli through comparative genomics of 213 strains and associated genera.</title>
        <authorList>
            <person name="Sun Z."/>
            <person name="Harris H.M."/>
            <person name="McCann A."/>
            <person name="Guo C."/>
            <person name="Argimon S."/>
            <person name="Zhang W."/>
            <person name="Yang X."/>
            <person name="Jeffery I.B."/>
            <person name="Cooney J.C."/>
            <person name="Kagawa T.F."/>
            <person name="Liu W."/>
            <person name="Song Y."/>
            <person name="Salvetti E."/>
            <person name="Wrobel A."/>
            <person name="Rasinkangas P."/>
            <person name="Parkhill J."/>
            <person name="Rea M.C."/>
            <person name="O'Sullivan O."/>
            <person name="Ritari J."/>
            <person name="Douillard F.P."/>
            <person name="Paul Ross R."/>
            <person name="Yang R."/>
            <person name="Briner A.E."/>
            <person name="Felis G.E."/>
            <person name="de Vos W.M."/>
            <person name="Barrangou R."/>
            <person name="Klaenhammer T.R."/>
            <person name="Caufield P.W."/>
            <person name="Cui Y."/>
            <person name="Zhang H."/>
            <person name="O'Toole P.W."/>
        </authorList>
    </citation>
    <scope>NUCLEOTIDE SEQUENCE [LARGE SCALE GENOMIC DNA]</scope>
    <source>
        <strain evidence="8 11">ATCC BAA-66</strain>
        <strain evidence="9 10">DSM 13344</strain>
    </source>
</reference>
<evidence type="ECO:0000313" key="10">
    <source>
        <dbReference type="Proteomes" id="UP000051645"/>
    </source>
</evidence>
<dbReference type="OrthoDB" id="9804790at2"/>
<keyword evidence="2" id="KW-0521">NADP</keyword>
<gene>
    <name evidence="8" type="ORF">IV38_GL001242</name>
    <name evidence="9" type="ORF">IV40_GL000611</name>
</gene>
<dbReference type="InterPro" id="IPR036812">
    <property type="entry name" value="NAD(P)_OxRdtase_dom_sf"/>
</dbReference>
<dbReference type="PROSITE" id="PS00062">
    <property type="entry name" value="ALDOKETO_REDUCTASE_2"/>
    <property type="match status" value="1"/>
</dbReference>
<evidence type="ECO:0000313" key="9">
    <source>
        <dbReference type="EMBL" id="KRN32563.1"/>
    </source>
</evidence>
<dbReference type="PATRIC" id="fig|81857.3.peg.1248"/>
<sequence length="308" mass="34979">MSDELSLSSKVTLNNGQKMPVEGLGVWKATLHEASFAVETAIKDGYLLIDTAKQYGNEAGVGDGIRKGLAATGKKREDLFITTKVFNGDQGYQKTLDNFQGSLDRLGLDYLDLYLIHWPVDGLYKETWQALEKLYSEGKVKSIGVSNFDQEHMDDLLQDATVTPAVDQIEFNPLLQQEEMRDYAKKIDMKIEAWSPLGGGQALNDPKLKKIADQYGKSVAQVILRWDLQSNIITIPKSVHAQRIEQNADIYDFELSDDDMGAISLLNQNKRSLWYQDFDWHTPHKQNAYHDEVDQWPDAKDFPVDYKK</sequence>
<evidence type="ECO:0000313" key="8">
    <source>
        <dbReference type="EMBL" id="KRN29027.1"/>
    </source>
</evidence>
<dbReference type="AlphaFoldDB" id="A0A0R2FK83"/>
<dbReference type="Proteomes" id="UP000051751">
    <property type="component" value="Unassembled WGS sequence"/>
</dbReference>
<keyword evidence="3" id="KW-0560">Oxidoreductase</keyword>
<dbReference type="SUPFAM" id="SSF51430">
    <property type="entry name" value="NAD(P)-linked oxidoreductase"/>
    <property type="match status" value="1"/>
</dbReference>
<accession>A0A0R2FK83</accession>
<evidence type="ECO:0000256" key="3">
    <source>
        <dbReference type="ARBA" id="ARBA00023002"/>
    </source>
</evidence>
<dbReference type="Gene3D" id="3.20.20.100">
    <property type="entry name" value="NADP-dependent oxidoreductase domain"/>
    <property type="match status" value="1"/>
</dbReference>
<comment type="similarity">
    <text evidence="1">Belongs to the aldo/keto reductase family.</text>
</comment>
<evidence type="ECO:0000259" key="7">
    <source>
        <dbReference type="Pfam" id="PF00248"/>
    </source>
</evidence>
<evidence type="ECO:0000256" key="6">
    <source>
        <dbReference type="PIRSR" id="PIRSR000097-3"/>
    </source>
</evidence>
<feature type="site" description="Lowers pKa of active site Tyr" evidence="6">
    <location>
        <position position="84"/>
    </location>
</feature>
<feature type="binding site" evidence="5">
    <location>
        <position position="117"/>
    </location>
    <ligand>
        <name>substrate</name>
    </ligand>
</feature>
<dbReference type="PIRSF" id="PIRSF000097">
    <property type="entry name" value="AKR"/>
    <property type="match status" value="1"/>
</dbReference>
<dbReference type="EMBL" id="JQAZ01000002">
    <property type="protein sequence ID" value="KRN32563.1"/>
    <property type="molecule type" value="Genomic_DNA"/>
</dbReference>
<evidence type="ECO:0000313" key="11">
    <source>
        <dbReference type="Proteomes" id="UP000051751"/>
    </source>
</evidence>
<evidence type="ECO:0000256" key="4">
    <source>
        <dbReference type="PIRSR" id="PIRSR000097-1"/>
    </source>
</evidence>
<proteinExistence type="inferred from homology"/>
<dbReference type="PANTHER" id="PTHR43827:SF3">
    <property type="entry name" value="NADP-DEPENDENT OXIDOREDUCTASE DOMAIN-CONTAINING PROTEIN"/>
    <property type="match status" value="1"/>
</dbReference>
<name>A0A0R2FK83_9LACO</name>
<evidence type="ECO:0000256" key="5">
    <source>
        <dbReference type="PIRSR" id="PIRSR000097-2"/>
    </source>
</evidence>
<feature type="active site" description="Proton donor" evidence="4">
    <location>
        <position position="55"/>
    </location>
</feature>
<dbReference type="EMBL" id="JQAT01000002">
    <property type="protein sequence ID" value="KRN29027.1"/>
    <property type="molecule type" value="Genomic_DNA"/>
</dbReference>
<evidence type="ECO:0000256" key="2">
    <source>
        <dbReference type="ARBA" id="ARBA00022857"/>
    </source>
</evidence>
<protein>
    <submittedName>
        <fullName evidence="8">Oxidoreductase</fullName>
    </submittedName>
</protein>
<dbReference type="InterPro" id="IPR018170">
    <property type="entry name" value="Aldo/ket_reductase_CS"/>
</dbReference>
<dbReference type="Pfam" id="PF00248">
    <property type="entry name" value="Aldo_ket_red"/>
    <property type="match status" value="1"/>
</dbReference>
<evidence type="ECO:0000256" key="1">
    <source>
        <dbReference type="ARBA" id="ARBA00007905"/>
    </source>
</evidence>
<dbReference type="FunFam" id="3.20.20.100:FF:000015">
    <property type="entry name" value="Oxidoreductase, aldo/keto reductase family"/>
    <property type="match status" value="1"/>
</dbReference>
<keyword evidence="10" id="KW-1185">Reference proteome</keyword>
<dbReference type="InterPro" id="IPR023210">
    <property type="entry name" value="NADP_OxRdtase_dom"/>
</dbReference>
<dbReference type="PRINTS" id="PR00069">
    <property type="entry name" value="ALDKETRDTASE"/>
</dbReference>
<dbReference type="RefSeq" id="WP_057768831.1">
    <property type="nucleotide sequence ID" value="NZ_JQAT01000002.1"/>
</dbReference>
<organism evidence="8 11">
    <name type="scientific">Lactobacillus selangorensis</name>
    <dbReference type="NCBI Taxonomy" id="81857"/>
    <lineage>
        <taxon>Bacteria</taxon>
        <taxon>Bacillati</taxon>
        <taxon>Bacillota</taxon>
        <taxon>Bacilli</taxon>
        <taxon>Lactobacillales</taxon>
        <taxon>Lactobacillaceae</taxon>
        <taxon>Lactobacillus</taxon>
    </lineage>
</organism>
<dbReference type="InterPro" id="IPR020471">
    <property type="entry name" value="AKR"/>
</dbReference>
<dbReference type="STRING" id="81857.IV38_GL001242"/>
<dbReference type="PROSITE" id="PS00063">
    <property type="entry name" value="ALDOKETO_REDUCTASE_3"/>
    <property type="match status" value="1"/>
</dbReference>